<feature type="repeat" description="WD" evidence="9">
    <location>
        <begin position="291"/>
        <end position="323"/>
    </location>
</feature>
<dbReference type="OrthoDB" id="10249065at2759"/>
<evidence type="ECO:0000256" key="6">
    <source>
        <dbReference type="ARBA" id="ARBA00023242"/>
    </source>
</evidence>
<dbReference type="EMBL" id="NBII01000006">
    <property type="protein sequence ID" value="PAV18231.1"/>
    <property type="molecule type" value="Genomic_DNA"/>
</dbReference>
<keyword evidence="13" id="KW-1185">Reference proteome</keyword>
<dbReference type="InterPro" id="IPR019775">
    <property type="entry name" value="WD40_repeat_CS"/>
</dbReference>
<dbReference type="PANTHER" id="PTHR22851:SF0">
    <property type="entry name" value="DDB1- AND CUL4-ASSOCIATED FACTOR 13"/>
    <property type="match status" value="1"/>
</dbReference>
<dbReference type="SMART" id="SM00320">
    <property type="entry name" value="WD40"/>
    <property type="match status" value="7"/>
</dbReference>
<organism evidence="12 13">
    <name type="scientific">Pyrrhoderma noxium</name>
    <dbReference type="NCBI Taxonomy" id="2282107"/>
    <lineage>
        <taxon>Eukaryota</taxon>
        <taxon>Fungi</taxon>
        <taxon>Dikarya</taxon>
        <taxon>Basidiomycota</taxon>
        <taxon>Agaricomycotina</taxon>
        <taxon>Agaricomycetes</taxon>
        <taxon>Hymenochaetales</taxon>
        <taxon>Hymenochaetaceae</taxon>
        <taxon>Pyrrhoderma</taxon>
    </lineage>
</organism>
<dbReference type="PANTHER" id="PTHR22851">
    <property type="entry name" value="U3 SMALL NUCLEOLAR RNA U3 SNORNA ASSOCIATED PROTEIN"/>
    <property type="match status" value="1"/>
</dbReference>
<dbReference type="GO" id="GO:0032040">
    <property type="term" value="C:small-subunit processome"/>
    <property type="evidence" value="ECO:0007669"/>
    <property type="project" value="TreeGrafter"/>
</dbReference>
<feature type="repeat" description="WD" evidence="9">
    <location>
        <begin position="106"/>
        <end position="140"/>
    </location>
</feature>
<dbReference type="AlphaFoldDB" id="A0A286UF62"/>
<feature type="repeat" description="WD" evidence="9">
    <location>
        <begin position="334"/>
        <end position="375"/>
    </location>
</feature>
<evidence type="ECO:0000313" key="13">
    <source>
        <dbReference type="Proteomes" id="UP000217199"/>
    </source>
</evidence>
<evidence type="ECO:0000256" key="10">
    <source>
        <dbReference type="SAM" id="MobiDB-lite"/>
    </source>
</evidence>
<feature type="compositionally biased region" description="Basic and acidic residues" evidence="10">
    <location>
        <begin position="10"/>
        <end position="20"/>
    </location>
</feature>
<dbReference type="UniPathway" id="UPA00143"/>
<keyword evidence="5" id="KW-0677">Repeat</keyword>
<dbReference type="InterPro" id="IPR007287">
    <property type="entry name" value="Sof1"/>
</dbReference>
<comment type="subcellular location">
    <subcellularLocation>
        <location evidence="1">Nucleus</location>
        <location evidence="1">Nucleolus</location>
    </subcellularLocation>
</comment>
<evidence type="ECO:0000256" key="8">
    <source>
        <dbReference type="ARBA" id="ARBA00032239"/>
    </source>
</evidence>
<dbReference type="Pfam" id="PF04158">
    <property type="entry name" value="Sof1"/>
    <property type="match status" value="1"/>
</dbReference>
<dbReference type="PROSITE" id="PS50082">
    <property type="entry name" value="WD_REPEATS_2"/>
    <property type="match status" value="3"/>
</dbReference>
<dbReference type="PRINTS" id="PR00320">
    <property type="entry name" value="GPROTEINBRPT"/>
</dbReference>
<dbReference type="Proteomes" id="UP000217199">
    <property type="component" value="Unassembled WGS sequence"/>
</dbReference>
<evidence type="ECO:0000313" key="12">
    <source>
        <dbReference type="EMBL" id="PAV18231.1"/>
    </source>
</evidence>
<dbReference type="InterPro" id="IPR020472">
    <property type="entry name" value="WD40_PAC1"/>
</dbReference>
<dbReference type="InterPro" id="IPR001680">
    <property type="entry name" value="WD40_rpt"/>
</dbReference>
<evidence type="ECO:0000256" key="7">
    <source>
        <dbReference type="ARBA" id="ARBA00023274"/>
    </source>
</evidence>
<gene>
    <name evidence="12" type="ORF">PNOK_0671700</name>
</gene>
<dbReference type="Gene3D" id="2.130.10.10">
    <property type="entry name" value="YVTN repeat-like/Quinoprotein amine dehydrogenase"/>
    <property type="match status" value="2"/>
</dbReference>
<dbReference type="PROSITE" id="PS50294">
    <property type="entry name" value="WD_REPEATS_REGION"/>
    <property type="match status" value="2"/>
</dbReference>
<dbReference type="InterPro" id="IPR015943">
    <property type="entry name" value="WD40/YVTN_repeat-like_dom_sf"/>
</dbReference>
<name>A0A286UF62_9AGAM</name>
<dbReference type="InterPro" id="IPR036322">
    <property type="entry name" value="WD40_repeat_dom_sf"/>
</dbReference>
<dbReference type="GO" id="GO:0000462">
    <property type="term" value="P:maturation of SSU-rRNA from tricistronic rRNA transcript (SSU-rRNA, 5.8S rRNA, LSU-rRNA)"/>
    <property type="evidence" value="ECO:0007669"/>
    <property type="project" value="TreeGrafter"/>
</dbReference>
<evidence type="ECO:0000256" key="2">
    <source>
        <dbReference type="ARBA" id="ARBA00005649"/>
    </source>
</evidence>
<feature type="compositionally biased region" description="Basic and acidic residues" evidence="10">
    <location>
        <begin position="439"/>
        <end position="458"/>
    </location>
</feature>
<comment type="caution">
    <text evidence="12">The sequence shown here is derived from an EMBL/GenBank/DDBJ whole genome shotgun (WGS) entry which is preliminary data.</text>
</comment>
<accession>A0A286UF62</accession>
<dbReference type="InterPro" id="IPR051733">
    <property type="entry name" value="WD_repeat_DCAF13/WDSOF1"/>
</dbReference>
<feature type="compositionally biased region" description="Polar residues" evidence="10">
    <location>
        <begin position="24"/>
        <end position="34"/>
    </location>
</feature>
<dbReference type="FunCoup" id="A0A286UF62">
    <property type="interactions" value="865"/>
</dbReference>
<keyword evidence="7" id="KW-0687">Ribonucleoprotein</keyword>
<dbReference type="STRING" id="2282107.A0A286UF62"/>
<feature type="region of interest" description="Disordered" evidence="10">
    <location>
        <begin position="1"/>
        <end position="37"/>
    </location>
</feature>
<sequence length="458" mass="51283">MKLKVLQHSAAEHLPSRKGDPMPTSRNLDSNAHPFSTARERTRALGAAKMARMFSEPFVGSLGGHVDAVEVIARKPHNLSVVASASWDGEIIVHDIPQRKHLVKLPGAHKGKVTGMCWSDGDKLLSCGVDRTVKLWDTRTLSDADGEMEVDAGPSEGRQPLNIFPAKFAFNSIDHHRTDPIFATASSIVQIWDETKNTPISDLTHSTSSETVSAIRFNLSESSILASIGSDRTFTLYDIRTGKAERRVVTQFRSNALSWSPTFPTTILLASEDHNLYTFDIRSLDTPTQIYKSHVAAVVSCDWSPTGTEFVSGSWDRTIRIWKEGKGHTPVMYHTKRMQRVTSTTYTNDARFVLTGSDDGNVRIWKARASEKLGIVTAREKAGMEYRDSLVEKWKDDEEIKRVLRSHRGPKSISKASQLKHTMLSAERVKEERRRKHTRAGDKKPKAEKKKIVLDEQS</sequence>
<proteinExistence type="inferred from homology"/>
<dbReference type="GO" id="GO:0016567">
    <property type="term" value="P:protein ubiquitination"/>
    <property type="evidence" value="ECO:0007669"/>
    <property type="project" value="UniProtKB-UniPathway"/>
</dbReference>
<dbReference type="InParanoid" id="A0A286UF62"/>
<feature type="region of interest" description="Disordered" evidence="10">
    <location>
        <begin position="406"/>
        <end position="458"/>
    </location>
</feature>
<feature type="domain" description="Sof1-like protein" evidence="11">
    <location>
        <begin position="367"/>
        <end position="453"/>
    </location>
</feature>
<comment type="similarity">
    <text evidence="2">Belongs to the WD repeat DCAF13/WDSOF1 family.</text>
</comment>
<keyword evidence="6" id="KW-0539">Nucleus</keyword>
<dbReference type="PROSITE" id="PS00678">
    <property type="entry name" value="WD_REPEATS_1"/>
    <property type="match status" value="1"/>
</dbReference>
<evidence type="ECO:0000256" key="5">
    <source>
        <dbReference type="ARBA" id="ARBA00022737"/>
    </source>
</evidence>
<evidence type="ECO:0000259" key="11">
    <source>
        <dbReference type="Pfam" id="PF04158"/>
    </source>
</evidence>
<evidence type="ECO:0000256" key="4">
    <source>
        <dbReference type="ARBA" id="ARBA00022574"/>
    </source>
</evidence>
<reference evidence="12 13" key="1">
    <citation type="journal article" date="2017" name="Mol. Ecol.">
        <title>Comparative and population genomic landscape of Phellinus noxius: A hypervariable fungus causing root rot in trees.</title>
        <authorList>
            <person name="Chung C.L."/>
            <person name="Lee T.J."/>
            <person name="Akiba M."/>
            <person name="Lee H.H."/>
            <person name="Kuo T.H."/>
            <person name="Liu D."/>
            <person name="Ke H.M."/>
            <person name="Yokoi T."/>
            <person name="Roa M.B."/>
            <person name="Lu M.J."/>
            <person name="Chang Y.Y."/>
            <person name="Ann P.J."/>
            <person name="Tsai J.N."/>
            <person name="Chen C.Y."/>
            <person name="Tzean S.S."/>
            <person name="Ota Y."/>
            <person name="Hattori T."/>
            <person name="Sahashi N."/>
            <person name="Liou R.F."/>
            <person name="Kikuchi T."/>
            <person name="Tsai I.J."/>
        </authorList>
    </citation>
    <scope>NUCLEOTIDE SEQUENCE [LARGE SCALE GENOMIC DNA]</scope>
    <source>
        <strain evidence="12 13">FFPRI411160</strain>
    </source>
</reference>
<dbReference type="SUPFAM" id="SSF50978">
    <property type="entry name" value="WD40 repeat-like"/>
    <property type="match status" value="1"/>
</dbReference>
<evidence type="ECO:0000256" key="1">
    <source>
        <dbReference type="ARBA" id="ARBA00004604"/>
    </source>
</evidence>
<evidence type="ECO:0000256" key="3">
    <source>
        <dbReference type="ARBA" id="ARBA00021762"/>
    </source>
</evidence>
<dbReference type="Pfam" id="PF00400">
    <property type="entry name" value="WD40"/>
    <property type="match status" value="3"/>
</dbReference>
<protein>
    <recommendedName>
        <fullName evidence="3">DDB1- and CUL4-associated factor 13</fullName>
    </recommendedName>
    <alternativeName>
        <fullName evidence="8">WD repeat and SOF domain-containing protein 1</fullName>
    </alternativeName>
</protein>
<evidence type="ECO:0000256" key="9">
    <source>
        <dbReference type="PROSITE-ProRule" id="PRU00221"/>
    </source>
</evidence>
<keyword evidence="4 9" id="KW-0853">WD repeat</keyword>